<comment type="subcellular location">
    <subcellularLocation>
        <location evidence="1">Membrane</location>
        <topology evidence="1">Multi-pass membrane protein</topology>
    </subcellularLocation>
</comment>
<proteinExistence type="inferred from homology"/>
<keyword evidence="15" id="KW-1185">Reference proteome</keyword>
<feature type="transmembrane region" description="Helical" evidence="13">
    <location>
        <begin position="93"/>
        <end position="117"/>
    </location>
</feature>
<gene>
    <name evidence="14" type="primary">pgsA</name>
    <name evidence="14" type="ORF">SALLE_v1c07020</name>
</gene>
<dbReference type="NCBIfam" id="TIGR00560">
    <property type="entry name" value="pgsA"/>
    <property type="match status" value="1"/>
</dbReference>
<evidence type="ECO:0000256" key="1">
    <source>
        <dbReference type="ARBA" id="ARBA00004141"/>
    </source>
</evidence>
<keyword evidence="9" id="KW-0594">Phospholipid biosynthesis</keyword>
<accession>A0A345Z443</accession>
<dbReference type="Proteomes" id="UP000254792">
    <property type="component" value="Chromosome"/>
</dbReference>
<dbReference type="OrthoDB" id="9796672at2"/>
<feature type="transmembrane region" description="Helical" evidence="13">
    <location>
        <begin position="12"/>
        <end position="28"/>
    </location>
</feature>
<dbReference type="PIRSF" id="PIRSF000847">
    <property type="entry name" value="Phos_ph_gly_syn"/>
    <property type="match status" value="1"/>
</dbReference>
<dbReference type="InterPro" id="IPR050324">
    <property type="entry name" value="CDP-alcohol_PTase-I"/>
</dbReference>
<dbReference type="InterPro" id="IPR043130">
    <property type="entry name" value="CDP-OH_PTrfase_TM_dom"/>
</dbReference>
<dbReference type="InterPro" id="IPR004570">
    <property type="entry name" value="Phosphatidylglycerol_P_synth"/>
</dbReference>
<feature type="transmembrane region" description="Helical" evidence="13">
    <location>
        <begin position="48"/>
        <end position="72"/>
    </location>
</feature>
<feature type="transmembrane region" description="Helical" evidence="13">
    <location>
        <begin position="185"/>
        <end position="206"/>
    </location>
</feature>
<dbReference type="Pfam" id="PF01066">
    <property type="entry name" value="CDP-OH_P_transf"/>
    <property type="match status" value="1"/>
</dbReference>
<dbReference type="EC" id="2.7.8.5" evidence="11"/>
<reference evidence="14 15" key="1">
    <citation type="submission" date="2018-07" db="EMBL/GenBank/DDBJ databases">
        <title>Complete genome sequence of Spiroplasma alleghenense PLHS-1 (ATCC 51752).</title>
        <authorList>
            <person name="Chou L."/>
            <person name="Lee T.-Y."/>
            <person name="Tsai Y.-M."/>
            <person name="Kuo C.-H."/>
        </authorList>
    </citation>
    <scope>NUCLEOTIDE SEQUENCE [LARGE SCALE GENOMIC DNA]</scope>
    <source>
        <strain evidence="14 15">PLHS-1</strain>
    </source>
</reference>
<evidence type="ECO:0000313" key="14">
    <source>
        <dbReference type="EMBL" id="AXK51372.1"/>
    </source>
</evidence>
<evidence type="ECO:0000256" key="9">
    <source>
        <dbReference type="ARBA" id="ARBA00023209"/>
    </source>
</evidence>
<keyword evidence="3" id="KW-0444">Lipid biosynthesis</keyword>
<evidence type="ECO:0000256" key="3">
    <source>
        <dbReference type="ARBA" id="ARBA00022516"/>
    </source>
</evidence>
<dbReference type="GO" id="GO:0016020">
    <property type="term" value="C:membrane"/>
    <property type="evidence" value="ECO:0007669"/>
    <property type="project" value="UniProtKB-SubCell"/>
</dbReference>
<dbReference type="InterPro" id="IPR048254">
    <property type="entry name" value="CDP_ALCOHOL_P_TRANSF_CS"/>
</dbReference>
<organism evidence="14 15">
    <name type="scientific">Spiroplasma alleghenense</name>
    <dbReference type="NCBI Taxonomy" id="216931"/>
    <lineage>
        <taxon>Bacteria</taxon>
        <taxon>Bacillati</taxon>
        <taxon>Mycoplasmatota</taxon>
        <taxon>Mollicutes</taxon>
        <taxon>Entomoplasmatales</taxon>
        <taxon>Spiroplasmataceae</taxon>
        <taxon>Spiroplasma</taxon>
    </lineage>
</organism>
<evidence type="ECO:0000256" key="6">
    <source>
        <dbReference type="ARBA" id="ARBA00022989"/>
    </source>
</evidence>
<sequence>MNWANRITMVRLLLIPVIIIMMIIYQFPNSPLFDAWNQTIEIGENYKLPIAYLVAGILFITAALTDFLDGYVARKFNQVTTFGKFFDSIADKILTNTVLIVFACAGIIPVWMAVILIGRDFLIDVVRQILATKKVVMAANQLGRVKAAVEMVGMSLLFFAGFRMFNGSVHGTGTFDEFGWINQLLMIPMYVATVLSITSAGVYIYFNRKELFDTSVIERKTKPKNEKK</sequence>
<evidence type="ECO:0000256" key="12">
    <source>
        <dbReference type="RuleBase" id="RU003750"/>
    </source>
</evidence>
<dbReference type="Gene3D" id="1.20.120.1760">
    <property type="match status" value="1"/>
</dbReference>
<keyword evidence="7" id="KW-0443">Lipid metabolism</keyword>
<evidence type="ECO:0000256" key="7">
    <source>
        <dbReference type="ARBA" id="ARBA00023098"/>
    </source>
</evidence>
<dbReference type="PANTHER" id="PTHR14269:SF62">
    <property type="entry name" value="CDP-DIACYLGLYCEROL--GLYCEROL-3-PHOSPHATE 3-PHOSPHATIDYLTRANSFERASE 1, CHLOROPLASTIC"/>
    <property type="match status" value="1"/>
</dbReference>
<dbReference type="AlphaFoldDB" id="A0A345Z443"/>
<evidence type="ECO:0000256" key="5">
    <source>
        <dbReference type="ARBA" id="ARBA00022692"/>
    </source>
</evidence>
<evidence type="ECO:0000256" key="2">
    <source>
        <dbReference type="ARBA" id="ARBA00010441"/>
    </source>
</evidence>
<keyword evidence="6 13" id="KW-1133">Transmembrane helix</keyword>
<dbReference type="PROSITE" id="PS00379">
    <property type="entry name" value="CDP_ALCOHOL_P_TRANSF"/>
    <property type="match status" value="1"/>
</dbReference>
<dbReference type="InterPro" id="IPR000462">
    <property type="entry name" value="CDP-OH_P_trans"/>
</dbReference>
<keyword evidence="4 12" id="KW-0808">Transferase</keyword>
<dbReference type="KEGG" id="salx:SALLE_v1c07020"/>
<evidence type="ECO:0000256" key="11">
    <source>
        <dbReference type="NCBIfam" id="TIGR00560"/>
    </source>
</evidence>
<keyword evidence="5 13" id="KW-0812">Transmembrane</keyword>
<keyword evidence="8 13" id="KW-0472">Membrane</keyword>
<keyword evidence="10" id="KW-1208">Phospholipid metabolism</keyword>
<dbReference type="PANTHER" id="PTHR14269">
    <property type="entry name" value="CDP-DIACYLGLYCEROL--GLYCEROL-3-PHOSPHATE 3-PHOSPHATIDYLTRANSFERASE-RELATED"/>
    <property type="match status" value="1"/>
</dbReference>
<dbReference type="EMBL" id="CP031376">
    <property type="protein sequence ID" value="AXK51372.1"/>
    <property type="molecule type" value="Genomic_DNA"/>
</dbReference>
<dbReference type="GO" id="GO:0008444">
    <property type="term" value="F:CDP-diacylglycerol-glycerol-3-phosphate 3-phosphatidyltransferase activity"/>
    <property type="evidence" value="ECO:0007669"/>
    <property type="project" value="UniProtKB-UniRule"/>
</dbReference>
<evidence type="ECO:0000256" key="4">
    <source>
        <dbReference type="ARBA" id="ARBA00022679"/>
    </source>
</evidence>
<evidence type="ECO:0000256" key="13">
    <source>
        <dbReference type="SAM" id="Phobius"/>
    </source>
</evidence>
<protein>
    <recommendedName>
        <fullName evidence="11">CDP-diacylglycerol--glycerol-3-phosphate 3-phosphatidyltransferase</fullName>
        <ecNumber evidence="11">2.7.8.5</ecNumber>
    </recommendedName>
</protein>
<evidence type="ECO:0000256" key="10">
    <source>
        <dbReference type="ARBA" id="ARBA00023264"/>
    </source>
</evidence>
<name>A0A345Z443_9MOLU</name>
<evidence type="ECO:0000256" key="8">
    <source>
        <dbReference type="ARBA" id="ARBA00023136"/>
    </source>
</evidence>
<dbReference type="GO" id="GO:0046474">
    <property type="term" value="P:glycerophospholipid biosynthetic process"/>
    <property type="evidence" value="ECO:0007669"/>
    <property type="project" value="TreeGrafter"/>
</dbReference>
<evidence type="ECO:0000313" key="15">
    <source>
        <dbReference type="Proteomes" id="UP000254792"/>
    </source>
</evidence>
<comment type="similarity">
    <text evidence="2 12">Belongs to the CDP-alcohol phosphatidyltransferase class-I family.</text>
</comment>
<dbReference type="RefSeq" id="WP_115558274.1">
    <property type="nucleotide sequence ID" value="NZ_CP031376.1"/>
</dbReference>